<evidence type="ECO:0000313" key="3">
    <source>
        <dbReference type="EMBL" id="RZC16925.1"/>
    </source>
</evidence>
<feature type="compositionally biased region" description="Basic and acidic residues" evidence="1">
    <location>
        <begin position="106"/>
        <end position="115"/>
    </location>
</feature>
<keyword evidence="4" id="KW-1185">Reference proteome</keyword>
<feature type="chain" id="PRO_5019237134" evidence="2">
    <location>
        <begin position="19"/>
        <end position="115"/>
    </location>
</feature>
<reference evidence="3 4" key="1">
    <citation type="submission" date="2018-09" db="EMBL/GenBank/DDBJ databases">
        <title>A high-quality reference genome of wild soybean provides a powerful tool to mine soybean genomes.</title>
        <authorList>
            <person name="Xie M."/>
            <person name="Chung C.Y.L."/>
            <person name="Li M.-W."/>
            <person name="Wong F.-L."/>
            <person name="Chan T.-F."/>
            <person name="Lam H.-M."/>
        </authorList>
    </citation>
    <scope>NUCLEOTIDE SEQUENCE [LARGE SCALE GENOMIC DNA]</scope>
    <source>
        <strain evidence="4">cv. W05</strain>
        <tissue evidence="3">Hypocotyl of etiolated seedlings</tissue>
    </source>
</reference>
<dbReference type="Proteomes" id="UP000289340">
    <property type="component" value="Chromosome 4"/>
</dbReference>
<sequence length="115" mass="12995">MQRIILLIGIYVMSSGYGTRTCQQGKMTWQTNKEFEDTQASQPCMVSGQRSKDLALRWDHKQSPLARIARVVKGVAMEDLQSQLELAPAPSMTFDPNQSNKRTVRKGSDPIHNRC</sequence>
<accession>A0A445L1F3</accession>
<name>A0A445L1F3_GLYSO</name>
<feature type="region of interest" description="Disordered" evidence="1">
    <location>
        <begin position="87"/>
        <end position="115"/>
    </location>
</feature>
<dbReference type="InterPro" id="IPR038821">
    <property type="entry name" value="CLE45-like"/>
</dbReference>
<evidence type="ECO:0000313" key="4">
    <source>
        <dbReference type="Proteomes" id="UP000289340"/>
    </source>
</evidence>
<protein>
    <submittedName>
        <fullName evidence="3">Uncharacterized protein</fullName>
    </submittedName>
</protein>
<evidence type="ECO:0000256" key="1">
    <source>
        <dbReference type="SAM" id="MobiDB-lite"/>
    </source>
</evidence>
<evidence type="ECO:0000256" key="2">
    <source>
        <dbReference type="SAM" id="SignalP"/>
    </source>
</evidence>
<proteinExistence type="predicted"/>
<dbReference type="EMBL" id="QZWG01000004">
    <property type="protein sequence ID" value="RZC16925.1"/>
    <property type="molecule type" value="Genomic_DNA"/>
</dbReference>
<comment type="caution">
    <text evidence="3">The sequence shown here is derived from an EMBL/GenBank/DDBJ whole genome shotgun (WGS) entry which is preliminary data.</text>
</comment>
<keyword evidence="2" id="KW-0732">Signal</keyword>
<organism evidence="3 4">
    <name type="scientific">Glycine soja</name>
    <name type="common">Wild soybean</name>
    <dbReference type="NCBI Taxonomy" id="3848"/>
    <lineage>
        <taxon>Eukaryota</taxon>
        <taxon>Viridiplantae</taxon>
        <taxon>Streptophyta</taxon>
        <taxon>Embryophyta</taxon>
        <taxon>Tracheophyta</taxon>
        <taxon>Spermatophyta</taxon>
        <taxon>Magnoliopsida</taxon>
        <taxon>eudicotyledons</taxon>
        <taxon>Gunneridae</taxon>
        <taxon>Pentapetalae</taxon>
        <taxon>rosids</taxon>
        <taxon>fabids</taxon>
        <taxon>Fabales</taxon>
        <taxon>Fabaceae</taxon>
        <taxon>Papilionoideae</taxon>
        <taxon>50 kb inversion clade</taxon>
        <taxon>NPAAA clade</taxon>
        <taxon>indigoferoid/millettioid clade</taxon>
        <taxon>Phaseoleae</taxon>
        <taxon>Glycine</taxon>
        <taxon>Glycine subgen. Soja</taxon>
    </lineage>
</organism>
<dbReference type="PANTHER" id="PTHR36726:SF5">
    <property type="entry name" value="CLAVATA3_ESR (CLE) GENE FAMILY MEMBER MTCLE11"/>
    <property type="match status" value="1"/>
</dbReference>
<dbReference type="AlphaFoldDB" id="A0A445L1F3"/>
<dbReference type="PANTHER" id="PTHR36726">
    <property type="entry name" value="CLAVATA3/ESR (CLE)-RELATED PROTEIN 45"/>
    <property type="match status" value="1"/>
</dbReference>
<gene>
    <name evidence="3" type="ORF">D0Y65_009983</name>
</gene>
<feature type="signal peptide" evidence="2">
    <location>
        <begin position="1"/>
        <end position="18"/>
    </location>
</feature>